<dbReference type="AlphaFoldDB" id="A0A2K3CQF9"/>
<sequence length="156" mass="16097">MSASTSSGASAPVSVLDVAAWTAMVPQDVLALCAEVDNEKAITMKDPVLILELNEQALNARQLAVPAGVVVSKTAVAGIIGAHMQEVQDVTFGGPSRLVFRGTAKDYQAAQNALCFTHWTRPARAVGLPPNLPDIGKAYGAVSASEVVALAAPFNA</sequence>
<name>A0A2K3CQF9_CHLRE</name>
<accession>A0A2K3CQF9</accession>
<organism evidence="1 2">
    <name type="scientific">Chlamydomonas reinhardtii</name>
    <name type="common">Chlamydomonas smithii</name>
    <dbReference type="NCBI Taxonomy" id="3055"/>
    <lineage>
        <taxon>Eukaryota</taxon>
        <taxon>Viridiplantae</taxon>
        <taxon>Chlorophyta</taxon>
        <taxon>core chlorophytes</taxon>
        <taxon>Chlorophyceae</taxon>
        <taxon>CS clade</taxon>
        <taxon>Chlamydomonadales</taxon>
        <taxon>Chlamydomonadaceae</taxon>
        <taxon>Chlamydomonas</taxon>
    </lineage>
</organism>
<evidence type="ECO:0000313" key="1">
    <source>
        <dbReference type="EMBL" id="PNW70505.1"/>
    </source>
</evidence>
<dbReference type="RefSeq" id="XP_042914746.1">
    <property type="nucleotide sequence ID" value="XM_043072287.1"/>
</dbReference>
<dbReference type="Proteomes" id="UP000006906">
    <property type="component" value="Chromosome 17"/>
</dbReference>
<dbReference type="OrthoDB" id="556121at2759"/>
<dbReference type="KEGG" id="cre:CHLRE_17g722650v5"/>
<dbReference type="Gramene" id="PNW70505">
    <property type="protein sequence ID" value="PNW70505"/>
    <property type="gene ID" value="CHLRE_17g722650v5"/>
</dbReference>
<dbReference type="GeneID" id="66057038"/>
<proteinExistence type="predicted"/>
<keyword evidence="2" id="KW-1185">Reference proteome</keyword>
<dbReference type="InParanoid" id="A0A2K3CQF9"/>
<gene>
    <name evidence="1" type="ORF">CHLRE_17g722650v5</name>
</gene>
<dbReference type="EMBL" id="CM008978">
    <property type="protein sequence ID" value="PNW70505.1"/>
    <property type="molecule type" value="Genomic_DNA"/>
</dbReference>
<evidence type="ECO:0000313" key="2">
    <source>
        <dbReference type="Proteomes" id="UP000006906"/>
    </source>
</evidence>
<protein>
    <submittedName>
        <fullName evidence="1">Uncharacterized protein</fullName>
    </submittedName>
</protein>
<reference evidence="1 2" key="1">
    <citation type="journal article" date="2007" name="Science">
        <title>The Chlamydomonas genome reveals the evolution of key animal and plant functions.</title>
        <authorList>
            <person name="Merchant S.S."/>
            <person name="Prochnik S.E."/>
            <person name="Vallon O."/>
            <person name="Harris E.H."/>
            <person name="Karpowicz S.J."/>
            <person name="Witman G.B."/>
            <person name="Terry A."/>
            <person name="Salamov A."/>
            <person name="Fritz-Laylin L.K."/>
            <person name="Marechal-Drouard L."/>
            <person name="Marshall W.F."/>
            <person name="Qu L.H."/>
            <person name="Nelson D.R."/>
            <person name="Sanderfoot A.A."/>
            <person name="Spalding M.H."/>
            <person name="Kapitonov V.V."/>
            <person name="Ren Q."/>
            <person name="Ferris P."/>
            <person name="Lindquist E."/>
            <person name="Shapiro H."/>
            <person name="Lucas S.M."/>
            <person name="Grimwood J."/>
            <person name="Schmutz J."/>
            <person name="Cardol P."/>
            <person name="Cerutti H."/>
            <person name="Chanfreau G."/>
            <person name="Chen C.L."/>
            <person name="Cognat V."/>
            <person name="Croft M.T."/>
            <person name="Dent R."/>
            <person name="Dutcher S."/>
            <person name="Fernandez E."/>
            <person name="Fukuzawa H."/>
            <person name="Gonzalez-Ballester D."/>
            <person name="Gonzalez-Halphen D."/>
            <person name="Hallmann A."/>
            <person name="Hanikenne M."/>
            <person name="Hippler M."/>
            <person name="Inwood W."/>
            <person name="Jabbari K."/>
            <person name="Kalanon M."/>
            <person name="Kuras R."/>
            <person name="Lefebvre P.A."/>
            <person name="Lemaire S.D."/>
            <person name="Lobanov A.V."/>
            <person name="Lohr M."/>
            <person name="Manuell A."/>
            <person name="Meier I."/>
            <person name="Mets L."/>
            <person name="Mittag M."/>
            <person name="Mittelmeier T."/>
            <person name="Moroney J.V."/>
            <person name="Moseley J."/>
            <person name="Napoli C."/>
            <person name="Nedelcu A.M."/>
            <person name="Niyogi K."/>
            <person name="Novoselov S.V."/>
            <person name="Paulsen I.T."/>
            <person name="Pazour G."/>
            <person name="Purton S."/>
            <person name="Ral J.P."/>
            <person name="Riano-Pachon D.M."/>
            <person name="Riekhof W."/>
            <person name="Rymarquis L."/>
            <person name="Schroda M."/>
            <person name="Stern D."/>
            <person name="Umen J."/>
            <person name="Willows R."/>
            <person name="Wilson N."/>
            <person name="Zimmer S.L."/>
            <person name="Allmer J."/>
            <person name="Balk J."/>
            <person name="Bisova K."/>
            <person name="Chen C.J."/>
            <person name="Elias M."/>
            <person name="Gendler K."/>
            <person name="Hauser C."/>
            <person name="Lamb M.R."/>
            <person name="Ledford H."/>
            <person name="Long J.C."/>
            <person name="Minagawa J."/>
            <person name="Page M.D."/>
            <person name="Pan J."/>
            <person name="Pootakham W."/>
            <person name="Roje S."/>
            <person name="Rose A."/>
            <person name="Stahlberg E."/>
            <person name="Terauchi A.M."/>
            <person name="Yang P."/>
            <person name="Ball S."/>
            <person name="Bowler C."/>
            <person name="Dieckmann C.L."/>
            <person name="Gladyshev V.N."/>
            <person name="Green P."/>
            <person name="Jorgensen R."/>
            <person name="Mayfield S."/>
            <person name="Mueller-Roeber B."/>
            <person name="Rajamani S."/>
            <person name="Sayre R.T."/>
            <person name="Brokstein P."/>
            <person name="Dubchak I."/>
            <person name="Goodstein D."/>
            <person name="Hornick L."/>
            <person name="Huang Y.W."/>
            <person name="Jhaveri J."/>
            <person name="Luo Y."/>
            <person name="Martinez D."/>
            <person name="Ngau W.C."/>
            <person name="Otillar B."/>
            <person name="Poliakov A."/>
            <person name="Porter A."/>
            <person name="Szajkowski L."/>
            <person name="Werner G."/>
            <person name="Zhou K."/>
            <person name="Grigoriev I.V."/>
            <person name="Rokhsar D.S."/>
            <person name="Grossman A.R."/>
        </authorList>
    </citation>
    <scope>NUCLEOTIDE SEQUENCE [LARGE SCALE GENOMIC DNA]</scope>
    <source>
        <strain evidence="2">CC-503</strain>
    </source>
</reference>